<evidence type="ECO:0008006" key="3">
    <source>
        <dbReference type="Google" id="ProtNLM"/>
    </source>
</evidence>
<evidence type="ECO:0000313" key="1">
    <source>
        <dbReference type="EMBL" id="CAI8016341.1"/>
    </source>
</evidence>
<protein>
    <recommendedName>
        <fullName evidence="3">LamG domain-containing protein</fullName>
    </recommendedName>
</protein>
<dbReference type="InterPro" id="IPR013320">
    <property type="entry name" value="ConA-like_dom_sf"/>
</dbReference>
<keyword evidence="2" id="KW-1185">Reference proteome</keyword>
<dbReference type="EMBL" id="CASHTH010001518">
    <property type="protein sequence ID" value="CAI8016341.1"/>
    <property type="molecule type" value="Genomic_DNA"/>
</dbReference>
<dbReference type="AlphaFoldDB" id="A0AA35RU19"/>
<accession>A0AA35RU19</accession>
<name>A0AA35RU19_GEOBA</name>
<proteinExistence type="predicted"/>
<dbReference type="Pfam" id="PF13385">
    <property type="entry name" value="Laminin_G_3"/>
    <property type="match status" value="1"/>
</dbReference>
<dbReference type="Gene3D" id="2.60.120.200">
    <property type="match status" value="1"/>
</dbReference>
<comment type="caution">
    <text evidence="1">The sequence shown here is derived from an EMBL/GenBank/DDBJ whole genome shotgun (WGS) entry which is preliminary data.</text>
</comment>
<organism evidence="1 2">
    <name type="scientific">Geodia barretti</name>
    <name type="common">Barrett's horny sponge</name>
    <dbReference type="NCBI Taxonomy" id="519541"/>
    <lineage>
        <taxon>Eukaryota</taxon>
        <taxon>Metazoa</taxon>
        <taxon>Porifera</taxon>
        <taxon>Demospongiae</taxon>
        <taxon>Heteroscleromorpha</taxon>
        <taxon>Tetractinellida</taxon>
        <taxon>Astrophorina</taxon>
        <taxon>Geodiidae</taxon>
        <taxon>Geodia</taxon>
    </lineage>
</organism>
<evidence type="ECO:0000313" key="2">
    <source>
        <dbReference type="Proteomes" id="UP001174909"/>
    </source>
</evidence>
<gene>
    <name evidence="1" type="ORF">GBAR_LOCUS10020</name>
</gene>
<reference evidence="1" key="1">
    <citation type="submission" date="2023-03" db="EMBL/GenBank/DDBJ databases">
        <authorList>
            <person name="Steffen K."/>
            <person name="Cardenas P."/>
        </authorList>
    </citation>
    <scope>NUCLEOTIDE SEQUENCE</scope>
</reference>
<dbReference type="Proteomes" id="UP001174909">
    <property type="component" value="Unassembled WGS sequence"/>
</dbReference>
<dbReference type="SUPFAM" id="SSF49899">
    <property type="entry name" value="Concanavalin A-like lectins/glucanases"/>
    <property type="match status" value="1"/>
</dbReference>
<sequence>MYLEKAWSITSWVYVNKSENGYGHILGKRPAGGTVANYAFRTSSSGTGWEAYFANGGWKGAWNQSQVKKDEWLYMTATYDAKDTIKIYENAEEIGSVGGMGKPAPQNETDVNIGGWTNNTSETLDGILYEVAIFDSVLEAEDIEELMEKGMLTLLPVEPSDKLATTWANLKSQQ</sequence>